<evidence type="ECO:0000256" key="13">
    <source>
        <dbReference type="ARBA" id="ARBA00064333"/>
    </source>
</evidence>
<keyword evidence="3" id="KW-0723">Serine/threonine-protein kinase</keyword>
<evidence type="ECO:0000256" key="15">
    <source>
        <dbReference type="SAM" id="MobiDB-lite"/>
    </source>
</evidence>
<dbReference type="PROSITE" id="PS00108">
    <property type="entry name" value="PROTEIN_KINASE_ST"/>
    <property type="match status" value="1"/>
</dbReference>
<comment type="catalytic activity">
    <reaction evidence="10">
        <text>L-threonyl-[protein] + ATP = O-phospho-L-threonyl-[protein] + ADP + H(+)</text>
        <dbReference type="Rhea" id="RHEA:46608"/>
        <dbReference type="Rhea" id="RHEA-COMP:11060"/>
        <dbReference type="Rhea" id="RHEA-COMP:11605"/>
        <dbReference type="ChEBI" id="CHEBI:15378"/>
        <dbReference type="ChEBI" id="CHEBI:30013"/>
        <dbReference type="ChEBI" id="CHEBI:30616"/>
        <dbReference type="ChEBI" id="CHEBI:61977"/>
        <dbReference type="ChEBI" id="CHEBI:456216"/>
        <dbReference type="EC" id="2.7.11.17"/>
    </reaction>
</comment>
<dbReference type="InterPro" id="IPR000719">
    <property type="entry name" value="Prot_kinase_dom"/>
</dbReference>
<dbReference type="CDD" id="cd14086">
    <property type="entry name" value="STKc_CaMKII"/>
    <property type="match status" value="1"/>
</dbReference>
<evidence type="ECO:0000256" key="8">
    <source>
        <dbReference type="ARBA" id="ARBA00022840"/>
    </source>
</evidence>
<dbReference type="Gene3D" id="3.10.450.50">
    <property type="match status" value="1"/>
</dbReference>
<dbReference type="FunFam" id="3.30.200.20:FF:000002">
    <property type="entry name" value="Calcium/calmodulin-dependent protein kinase type II subunit delta isoform 2"/>
    <property type="match status" value="1"/>
</dbReference>
<dbReference type="InterPro" id="IPR032710">
    <property type="entry name" value="NTF2-like_dom_sf"/>
</dbReference>
<evidence type="ECO:0000256" key="9">
    <source>
        <dbReference type="ARBA" id="ARBA00022860"/>
    </source>
</evidence>
<evidence type="ECO:0000259" key="16">
    <source>
        <dbReference type="PROSITE" id="PS50011"/>
    </source>
</evidence>
<dbReference type="InterPro" id="IPR013543">
    <property type="entry name" value="Ca/CaM-dep_prot_kinase-assoc"/>
</dbReference>
<evidence type="ECO:0000256" key="10">
    <source>
        <dbReference type="ARBA" id="ARBA00047307"/>
    </source>
</evidence>
<comment type="catalytic activity">
    <reaction evidence="11">
        <text>L-seryl-[protein] + ATP = O-phospho-L-seryl-[protein] + ADP + H(+)</text>
        <dbReference type="Rhea" id="RHEA:17989"/>
        <dbReference type="Rhea" id="RHEA-COMP:9863"/>
        <dbReference type="Rhea" id="RHEA-COMP:11604"/>
        <dbReference type="ChEBI" id="CHEBI:15378"/>
        <dbReference type="ChEBI" id="CHEBI:29999"/>
        <dbReference type="ChEBI" id="CHEBI:30616"/>
        <dbReference type="ChEBI" id="CHEBI:83421"/>
        <dbReference type="ChEBI" id="CHEBI:456216"/>
        <dbReference type="EC" id="2.7.11.17"/>
    </reaction>
</comment>
<evidence type="ECO:0000313" key="17">
    <source>
        <dbReference type="Ensembl" id="ENSSGRP00000024579.1"/>
    </source>
</evidence>
<dbReference type="GO" id="GO:0005516">
    <property type="term" value="F:calmodulin binding"/>
    <property type="evidence" value="ECO:0007669"/>
    <property type="project" value="UniProtKB-KW"/>
</dbReference>
<dbReference type="SMART" id="SM00220">
    <property type="entry name" value="S_TKc"/>
    <property type="match status" value="1"/>
</dbReference>
<dbReference type="FunFam" id="3.10.450.50:FF:000001">
    <property type="entry name" value="calcium/calmodulin-dependent protein kinase type II subunit gamma isoform X1"/>
    <property type="match status" value="1"/>
</dbReference>
<keyword evidence="5" id="KW-0808">Transferase</keyword>
<evidence type="ECO:0000256" key="11">
    <source>
        <dbReference type="ARBA" id="ARBA00047430"/>
    </source>
</evidence>
<dbReference type="PROSITE" id="PS50011">
    <property type="entry name" value="PROTEIN_KINASE_DOM"/>
    <property type="match status" value="1"/>
</dbReference>
<dbReference type="AlphaFoldDB" id="A0A672LFV6"/>
<dbReference type="InterPro" id="IPR008271">
    <property type="entry name" value="Ser/Thr_kinase_AS"/>
</dbReference>
<dbReference type="GO" id="GO:0004683">
    <property type="term" value="F:calcium/calmodulin-dependent protein kinase activity"/>
    <property type="evidence" value="ECO:0007669"/>
    <property type="project" value="UniProtKB-EC"/>
</dbReference>
<name>A0A672LFV6_SINGR</name>
<gene>
    <name evidence="17" type="primary">LOC107562980</name>
</gene>
<dbReference type="GO" id="GO:0005524">
    <property type="term" value="F:ATP binding"/>
    <property type="evidence" value="ECO:0007669"/>
    <property type="project" value="UniProtKB-UniRule"/>
</dbReference>
<protein>
    <recommendedName>
        <fullName evidence="2">calcium/calmodulin-dependent protein kinase</fullName>
        <ecNumber evidence="2">2.7.11.17</ecNumber>
    </recommendedName>
</protein>
<dbReference type="Ensembl" id="ENSSGRT00000026494.1">
    <property type="protein sequence ID" value="ENSSGRP00000024579.1"/>
    <property type="gene ID" value="ENSSGRG00000008913.1"/>
</dbReference>
<dbReference type="SUPFAM" id="SSF56112">
    <property type="entry name" value="Protein kinase-like (PK-like)"/>
    <property type="match status" value="1"/>
</dbReference>
<evidence type="ECO:0000256" key="3">
    <source>
        <dbReference type="ARBA" id="ARBA00022527"/>
    </source>
</evidence>
<keyword evidence="9" id="KW-0112">Calmodulin-binding</keyword>
<accession>A0A672LFV6</accession>
<dbReference type="Gene3D" id="1.10.510.10">
    <property type="entry name" value="Transferase(Phosphotransferase) domain 1"/>
    <property type="match status" value="1"/>
</dbReference>
<feature type="region of interest" description="Disordered" evidence="15">
    <location>
        <begin position="392"/>
        <end position="411"/>
    </location>
</feature>
<keyword evidence="6 14" id="KW-0547">Nucleotide-binding</keyword>
<dbReference type="InterPro" id="IPR017441">
    <property type="entry name" value="Protein_kinase_ATP_BS"/>
</dbReference>
<feature type="binding site" evidence="14">
    <location>
        <position position="42"/>
    </location>
    <ligand>
        <name>ATP</name>
        <dbReference type="ChEBI" id="CHEBI:30616"/>
    </ligand>
</feature>
<evidence type="ECO:0000256" key="4">
    <source>
        <dbReference type="ARBA" id="ARBA00022553"/>
    </source>
</evidence>
<dbReference type="InterPro" id="IPR011009">
    <property type="entry name" value="Kinase-like_dom_sf"/>
</dbReference>
<comment type="similarity">
    <text evidence="1">Belongs to the protein kinase superfamily. CAMK Ser/Thr protein kinase family. CaMK subfamily.</text>
</comment>
<feature type="region of interest" description="Disordered" evidence="15">
    <location>
        <begin position="330"/>
        <end position="350"/>
    </location>
</feature>
<feature type="domain" description="Protein kinase" evidence="16">
    <location>
        <begin position="13"/>
        <end position="271"/>
    </location>
</feature>
<sequence>MALTICTRFTDEYQLFEELGKGAFSVVRRCVKISSGQEYAAKIINTKKLSARDHQKLEREARICRLLKHTNIVRLHDSISEEGFHYLVFDLVTGGELFEDIVAREYYSEADASHCIQQILESVHHCHVNGIVHRDLKPENLLLASKMKGAAVKLADFGLAIEVQGDQQAWFGFAGTPGYLSPEVLRKDPYGKPVDMWACGVILYILLVGYPPFWDEDQHRLYQQIKAGAYDFPSPEWDTVTPDAKDLINKMLTINPSKRITAAEALKHPWICQRSTVASMMHRQETVECLKKFNARRKLKGAILTTLLVTRNFSAAKSLLNKKTDGVKVNNKTNLASSPKDTGPAPALEPQTTVIHNPVDRNKESTESANTTIEDEDIKARRFGNLSINSIWQPAGRPQNSEPKQAPQSSVQTCQVINKARKQEIIKVTEQLIESINNGDFEAYAKICDPGLTSFEPEALGNLVEGHDFHRFYFENALSKGNKPVHTILLNPHVHLIGEDAACIAYIRLTQYMDGSGMPRTMQSEETRVWHRRDGKWLNIHFHRSGAPSVPII</sequence>
<keyword evidence="8 14" id="KW-0067">ATP-binding</keyword>
<dbReference type="GO" id="GO:0043226">
    <property type="term" value="C:organelle"/>
    <property type="evidence" value="ECO:0007669"/>
    <property type="project" value="UniProtKB-ARBA"/>
</dbReference>
<dbReference type="Ensembl" id="ENSSGRT00000026491.1">
    <property type="protein sequence ID" value="ENSSGRP00000024576.1"/>
    <property type="gene ID" value="ENSSGRG00000008913.1"/>
</dbReference>
<reference evidence="17" key="1">
    <citation type="submission" date="2025-05" db="UniProtKB">
        <authorList>
            <consortium name="Ensembl"/>
        </authorList>
    </citation>
    <scope>IDENTIFICATION</scope>
</reference>
<organism evidence="17 18">
    <name type="scientific">Sinocyclocheilus grahami</name>
    <name type="common">Dianchi golden-line fish</name>
    <name type="synonym">Barbus grahami</name>
    <dbReference type="NCBI Taxonomy" id="75366"/>
    <lineage>
        <taxon>Eukaryota</taxon>
        <taxon>Metazoa</taxon>
        <taxon>Chordata</taxon>
        <taxon>Craniata</taxon>
        <taxon>Vertebrata</taxon>
        <taxon>Euteleostomi</taxon>
        <taxon>Actinopterygii</taxon>
        <taxon>Neopterygii</taxon>
        <taxon>Teleostei</taxon>
        <taxon>Ostariophysi</taxon>
        <taxon>Cypriniformes</taxon>
        <taxon>Cyprinidae</taxon>
        <taxon>Cyprininae</taxon>
        <taxon>Sinocyclocheilus</taxon>
    </lineage>
</organism>
<dbReference type="FunFam" id="1.10.510.10:FF:000001">
    <property type="entry name" value="Calcium/calmodulin-dependent protein kinase type II subunit delta"/>
    <property type="match status" value="1"/>
</dbReference>
<proteinExistence type="inferred from homology"/>
<evidence type="ECO:0000313" key="18">
    <source>
        <dbReference type="Proteomes" id="UP000472262"/>
    </source>
</evidence>
<dbReference type="SUPFAM" id="SSF54427">
    <property type="entry name" value="NTF2-like"/>
    <property type="match status" value="1"/>
</dbReference>
<evidence type="ECO:0000256" key="7">
    <source>
        <dbReference type="ARBA" id="ARBA00022777"/>
    </source>
</evidence>
<dbReference type="PROSITE" id="PS00107">
    <property type="entry name" value="PROTEIN_KINASE_ATP"/>
    <property type="match status" value="1"/>
</dbReference>
<evidence type="ECO:0000256" key="2">
    <source>
        <dbReference type="ARBA" id="ARBA00012434"/>
    </source>
</evidence>
<evidence type="ECO:0000256" key="1">
    <source>
        <dbReference type="ARBA" id="ARBA00005354"/>
    </source>
</evidence>
<keyword evidence="4" id="KW-0597">Phosphoprotein</keyword>
<dbReference type="PANTHER" id="PTHR24347">
    <property type="entry name" value="SERINE/THREONINE-PROTEIN KINASE"/>
    <property type="match status" value="1"/>
</dbReference>
<dbReference type="EC" id="2.7.11.17" evidence="2"/>
<evidence type="ECO:0000256" key="12">
    <source>
        <dbReference type="ARBA" id="ARBA00056581"/>
    </source>
</evidence>
<evidence type="ECO:0000256" key="14">
    <source>
        <dbReference type="PROSITE-ProRule" id="PRU10141"/>
    </source>
</evidence>
<dbReference type="Pfam" id="PF00069">
    <property type="entry name" value="Pkinase"/>
    <property type="match status" value="1"/>
</dbReference>
<dbReference type="Gene3D" id="6.10.140.620">
    <property type="match status" value="1"/>
</dbReference>
<evidence type="ECO:0000256" key="6">
    <source>
        <dbReference type="ARBA" id="ARBA00022741"/>
    </source>
</evidence>
<keyword evidence="18" id="KW-1185">Reference proteome</keyword>
<comment type="subunit">
    <text evidence="13">CAMK2 is composed of four different chains: alpha, beta, gamma, and delta. The different isoforms assemble into homo- or heteromultimeric holoenzymes composed of 8 to 12 subunits.</text>
</comment>
<feature type="compositionally biased region" description="Polar residues" evidence="15">
    <location>
        <begin position="330"/>
        <end position="340"/>
    </location>
</feature>
<evidence type="ECO:0000256" key="5">
    <source>
        <dbReference type="ARBA" id="ARBA00022679"/>
    </source>
</evidence>
<keyword evidence="7" id="KW-0418">Kinase</keyword>
<dbReference type="Gene3D" id="3.30.200.20">
    <property type="entry name" value="Phosphorylase Kinase, domain 1"/>
    <property type="match status" value="1"/>
</dbReference>
<dbReference type="Pfam" id="PF08332">
    <property type="entry name" value="CaMKII_AD"/>
    <property type="match status" value="1"/>
</dbReference>
<comment type="function">
    <text evidence="12">CaM-kinase II (CAMK2) is a prominent kinase in the central nervous system.</text>
</comment>
<dbReference type="Proteomes" id="UP000472262">
    <property type="component" value="Unassembled WGS sequence"/>
</dbReference>